<reference evidence="3 4" key="1">
    <citation type="journal article" date="2022" name="G3 (Bethesda)">
        <title>Enemy or ally: a genomic approach to elucidate the lifestyle of Phyllosticta citrichinaensis.</title>
        <authorList>
            <person name="Buijs V.A."/>
            <person name="Groenewald J.Z."/>
            <person name="Haridas S."/>
            <person name="LaButti K.M."/>
            <person name="Lipzen A."/>
            <person name="Martin F.M."/>
            <person name="Barry K."/>
            <person name="Grigoriev I.V."/>
            <person name="Crous P.W."/>
            <person name="Seidl M.F."/>
        </authorList>
    </citation>
    <scope>NUCLEOTIDE SEQUENCE [LARGE SCALE GENOMIC DNA]</scope>
    <source>
        <strain evidence="3 4">CBS 129764</strain>
    </source>
</reference>
<organism evidence="3 4">
    <name type="scientific">Phyllosticta citrichinensis</name>
    <dbReference type="NCBI Taxonomy" id="1130410"/>
    <lineage>
        <taxon>Eukaryota</taxon>
        <taxon>Fungi</taxon>
        <taxon>Dikarya</taxon>
        <taxon>Ascomycota</taxon>
        <taxon>Pezizomycotina</taxon>
        <taxon>Dothideomycetes</taxon>
        <taxon>Dothideomycetes incertae sedis</taxon>
        <taxon>Botryosphaeriales</taxon>
        <taxon>Phyllostictaceae</taxon>
        <taxon>Phyllosticta</taxon>
    </lineage>
</organism>
<keyword evidence="1" id="KW-0175">Coiled coil</keyword>
<feature type="region of interest" description="Disordered" evidence="2">
    <location>
        <begin position="1"/>
        <end position="48"/>
    </location>
</feature>
<dbReference type="EMBL" id="JBBWUH010000001">
    <property type="protein sequence ID" value="KAK8176907.1"/>
    <property type="molecule type" value="Genomic_DNA"/>
</dbReference>
<evidence type="ECO:0000256" key="1">
    <source>
        <dbReference type="SAM" id="Coils"/>
    </source>
</evidence>
<keyword evidence="4" id="KW-1185">Reference proteome</keyword>
<evidence type="ECO:0000256" key="2">
    <source>
        <dbReference type="SAM" id="MobiDB-lite"/>
    </source>
</evidence>
<comment type="caution">
    <text evidence="3">The sequence shown here is derived from an EMBL/GenBank/DDBJ whole genome shotgun (WGS) entry which is preliminary data.</text>
</comment>
<feature type="coiled-coil region" evidence="1">
    <location>
        <begin position="61"/>
        <end position="88"/>
    </location>
</feature>
<evidence type="ECO:0008006" key="5">
    <source>
        <dbReference type="Google" id="ProtNLM"/>
    </source>
</evidence>
<sequence length="292" mass="32449">MSTSQKANDWAKSSSASDLSIDWPEMPTPPSESSEPSKPTKKFAETPKSVEEITARLTTDLEHLKDDMQRIQAHNRQLEERLSSLQSALAEPSRLRLIPEEFGYFDHNLLEARYGSVNVVFSGPKNTPFHRSVDLFIEAAHIAMQMIPADVIRKTLHTCLAGEARTWYYSVLTDSQRKKALEDDDDGGIANWAALLRSRWGYTTAEAFRDLAGLRFGGEDLKASVSATPFVLKAVRIGRKMGMGSTYAQLALAYSRVDVQVQAGLRPPSEDEAVEDFINRIDALKLGSKEAS</sequence>
<accession>A0ABR1Y4X2</accession>
<dbReference type="Proteomes" id="UP001456524">
    <property type="component" value="Unassembled WGS sequence"/>
</dbReference>
<name>A0ABR1Y4X2_9PEZI</name>
<evidence type="ECO:0000313" key="4">
    <source>
        <dbReference type="Proteomes" id="UP001456524"/>
    </source>
</evidence>
<feature type="compositionally biased region" description="Polar residues" evidence="2">
    <location>
        <begin position="1"/>
        <end position="18"/>
    </location>
</feature>
<proteinExistence type="predicted"/>
<protein>
    <recommendedName>
        <fullName evidence="5">Retrotransposon gag domain-containing protein</fullName>
    </recommendedName>
</protein>
<evidence type="ECO:0000313" key="3">
    <source>
        <dbReference type="EMBL" id="KAK8176907.1"/>
    </source>
</evidence>
<gene>
    <name evidence="3" type="ORF">IWX90DRAFT_481961</name>
</gene>